<dbReference type="Gene3D" id="1.10.287.1260">
    <property type="match status" value="1"/>
</dbReference>
<feature type="domain" description="Mechanosensitive ion channel MscS C-terminal" evidence="8">
    <location>
        <begin position="111"/>
        <end position="169"/>
    </location>
</feature>
<gene>
    <name evidence="9" type="ORF">B1B_04874</name>
</gene>
<feature type="domain" description="Mechanosensitive ion channel MscS" evidence="7">
    <location>
        <begin position="36"/>
        <end position="102"/>
    </location>
</feature>
<dbReference type="InterPro" id="IPR006686">
    <property type="entry name" value="MscS_channel_CS"/>
</dbReference>
<name>T1CQ87_9ZZZZ</name>
<organism evidence="9">
    <name type="scientific">mine drainage metagenome</name>
    <dbReference type="NCBI Taxonomy" id="410659"/>
    <lineage>
        <taxon>unclassified sequences</taxon>
        <taxon>metagenomes</taxon>
        <taxon>ecological metagenomes</taxon>
    </lineage>
</organism>
<reference evidence="9" key="1">
    <citation type="submission" date="2013-08" db="EMBL/GenBank/DDBJ databases">
        <authorList>
            <person name="Mendez C."/>
            <person name="Richter M."/>
            <person name="Ferrer M."/>
            <person name="Sanchez J."/>
        </authorList>
    </citation>
    <scope>NUCLEOTIDE SEQUENCE</scope>
</reference>
<dbReference type="PANTHER" id="PTHR30347">
    <property type="entry name" value="POTASSIUM CHANNEL RELATED"/>
    <property type="match status" value="1"/>
</dbReference>
<dbReference type="PANTHER" id="PTHR30347:SF1">
    <property type="entry name" value="MECHANOSENSITIVE CHANNEL MSCK"/>
    <property type="match status" value="1"/>
</dbReference>
<comment type="similarity">
    <text evidence="2">Belongs to the MscS (TC 1.A.23) family.</text>
</comment>
<evidence type="ECO:0000313" key="9">
    <source>
        <dbReference type="EMBL" id="EQD70669.1"/>
    </source>
</evidence>
<dbReference type="Pfam" id="PF00924">
    <property type="entry name" value="MS_channel_2nd"/>
    <property type="match status" value="1"/>
</dbReference>
<dbReference type="GO" id="GO:0055085">
    <property type="term" value="P:transmembrane transport"/>
    <property type="evidence" value="ECO:0007669"/>
    <property type="project" value="InterPro"/>
</dbReference>
<keyword evidence="5" id="KW-1133">Transmembrane helix</keyword>
<dbReference type="InterPro" id="IPR052702">
    <property type="entry name" value="MscS-like_channel"/>
</dbReference>
<dbReference type="InterPro" id="IPR006685">
    <property type="entry name" value="MscS_channel_2nd"/>
</dbReference>
<evidence type="ECO:0000256" key="2">
    <source>
        <dbReference type="ARBA" id="ARBA00008017"/>
    </source>
</evidence>
<dbReference type="Pfam" id="PF21082">
    <property type="entry name" value="MS_channel_3rd"/>
    <property type="match status" value="1"/>
</dbReference>
<reference evidence="9" key="2">
    <citation type="journal article" date="2014" name="ISME J.">
        <title>Microbial stratification in low pH oxic and suboxic macroscopic growths along an acid mine drainage.</title>
        <authorList>
            <person name="Mendez-Garcia C."/>
            <person name="Mesa V."/>
            <person name="Sprenger R.R."/>
            <person name="Richter M."/>
            <person name="Diez M.S."/>
            <person name="Solano J."/>
            <person name="Bargiela R."/>
            <person name="Golyshina O.V."/>
            <person name="Manteca A."/>
            <person name="Ramos J.L."/>
            <person name="Gallego J.R."/>
            <person name="Llorente I."/>
            <person name="Martins Dos Santos V.A."/>
            <person name="Jensen O.N."/>
            <person name="Pelaez A.I."/>
            <person name="Sanchez J."/>
            <person name="Ferrer M."/>
        </authorList>
    </citation>
    <scope>NUCLEOTIDE SEQUENCE</scope>
</reference>
<dbReference type="GO" id="GO:0005886">
    <property type="term" value="C:plasma membrane"/>
    <property type="evidence" value="ECO:0007669"/>
    <property type="project" value="UniProtKB-SubCell"/>
</dbReference>
<evidence type="ECO:0000256" key="5">
    <source>
        <dbReference type="ARBA" id="ARBA00022989"/>
    </source>
</evidence>
<dbReference type="Gene3D" id="3.30.70.100">
    <property type="match status" value="1"/>
</dbReference>
<keyword evidence="3" id="KW-1003">Cell membrane</keyword>
<dbReference type="InterPro" id="IPR049278">
    <property type="entry name" value="MS_channel_C"/>
</dbReference>
<dbReference type="InterPro" id="IPR011066">
    <property type="entry name" value="MscS_channel_C_sf"/>
</dbReference>
<keyword evidence="4" id="KW-0812">Transmembrane</keyword>
<keyword evidence="6" id="KW-0472">Membrane</keyword>
<evidence type="ECO:0000259" key="8">
    <source>
        <dbReference type="Pfam" id="PF21082"/>
    </source>
</evidence>
<dbReference type="SUPFAM" id="SSF82689">
    <property type="entry name" value="Mechanosensitive channel protein MscS (YggB), C-terminal domain"/>
    <property type="match status" value="1"/>
</dbReference>
<proteinExistence type="inferred from homology"/>
<dbReference type="InterPro" id="IPR023408">
    <property type="entry name" value="MscS_beta-dom_sf"/>
</dbReference>
<dbReference type="EMBL" id="AUZY01003064">
    <property type="protein sequence ID" value="EQD70669.1"/>
    <property type="molecule type" value="Genomic_DNA"/>
</dbReference>
<comment type="subcellular location">
    <subcellularLocation>
        <location evidence="1">Cell membrane</location>
        <topology evidence="1">Multi-pass membrane protein</topology>
    </subcellularLocation>
</comment>
<dbReference type="SUPFAM" id="SSF50182">
    <property type="entry name" value="Sm-like ribonucleoproteins"/>
    <property type="match status" value="1"/>
</dbReference>
<evidence type="ECO:0000256" key="3">
    <source>
        <dbReference type="ARBA" id="ARBA00022475"/>
    </source>
</evidence>
<evidence type="ECO:0000259" key="7">
    <source>
        <dbReference type="Pfam" id="PF00924"/>
    </source>
</evidence>
<accession>T1CQ87</accession>
<dbReference type="AlphaFoldDB" id="T1CQ87"/>
<dbReference type="Gene3D" id="2.30.30.60">
    <property type="match status" value="1"/>
</dbReference>
<dbReference type="PROSITE" id="PS01246">
    <property type="entry name" value="UPF0003"/>
    <property type="match status" value="1"/>
</dbReference>
<dbReference type="InterPro" id="IPR010920">
    <property type="entry name" value="LSM_dom_sf"/>
</dbReference>
<comment type="caution">
    <text evidence="9">The sequence shown here is derived from an EMBL/GenBank/DDBJ whole genome shotgun (WGS) entry which is preliminary data.</text>
</comment>
<protein>
    <submittedName>
        <fullName evidence="9">Mechanosensitive ion channel MscS domain protein</fullName>
    </submittedName>
</protein>
<evidence type="ECO:0000256" key="4">
    <source>
        <dbReference type="ARBA" id="ARBA00022692"/>
    </source>
</evidence>
<evidence type="ECO:0000256" key="6">
    <source>
        <dbReference type="ARBA" id="ARBA00023136"/>
    </source>
</evidence>
<evidence type="ECO:0000256" key="1">
    <source>
        <dbReference type="ARBA" id="ARBA00004651"/>
    </source>
</evidence>
<sequence length="272" mass="28549">MLGVVLALGAAGIPVSKLTLIAGGIGIGLGFGLQAIFNNFISGLILLFDRSLKVGDFVELASGVHGTVRDIKIRATRITTNDDIDILVPNSEFVSGRLINWTLQEATRRLRVPFGVAYGSSKELVKKAALEAAAAVPFTQSLQGAHAPQVWLVGFGSSTLNFELVVWLDADATRRPSSALAAYNWALETALVGHGLELSWPQRDLRMRSWFGLEGEQARAAIAELLGVVPAASPAPAAPAPAPGAAYAGNDAIRDVPHCADASPSNTPPPAR</sequence>